<gene>
    <name evidence="2" type="ORF">Nepgr_019384</name>
</gene>
<evidence type="ECO:0000256" key="1">
    <source>
        <dbReference type="SAM" id="MobiDB-lite"/>
    </source>
</evidence>
<feature type="compositionally biased region" description="Basic and acidic residues" evidence="1">
    <location>
        <begin position="142"/>
        <end position="160"/>
    </location>
</feature>
<accession>A0AAD3STX8</accession>
<evidence type="ECO:0000313" key="2">
    <source>
        <dbReference type="EMBL" id="GMH17543.1"/>
    </source>
</evidence>
<evidence type="ECO:0000313" key="3">
    <source>
        <dbReference type="Proteomes" id="UP001279734"/>
    </source>
</evidence>
<dbReference type="Proteomes" id="UP001279734">
    <property type="component" value="Unassembled WGS sequence"/>
</dbReference>
<sequence length="160" mass="17868">MVGFKFGSIVTSRTRTTCELKAPQIIGFHSRAFLPLIDFHPSTIPAYKTLKLLSDLLNKDDIAEDMEQPLNPSPQQLPPTTASVSGGGRNSDNNNSDSQKRRLPTPQELMSHYESQGLEPQEAAVKVIDDLQHMLYKLATSGKREEGQVHGRSFKEARHR</sequence>
<proteinExistence type="predicted"/>
<feature type="region of interest" description="Disordered" evidence="1">
    <location>
        <begin position="139"/>
        <end position="160"/>
    </location>
</feature>
<reference evidence="2" key="1">
    <citation type="submission" date="2023-05" db="EMBL/GenBank/DDBJ databases">
        <title>Nepenthes gracilis genome sequencing.</title>
        <authorList>
            <person name="Fukushima K."/>
        </authorList>
    </citation>
    <scope>NUCLEOTIDE SEQUENCE</scope>
    <source>
        <strain evidence="2">SING2019-196</strain>
    </source>
</reference>
<dbReference type="AlphaFoldDB" id="A0AAD3STX8"/>
<keyword evidence="3" id="KW-1185">Reference proteome</keyword>
<name>A0AAD3STX8_NEPGR</name>
<comment type="caution">
    <text evidence="2">The sequence shown here is derived from an EMBL/GenBank/DDBJ whole genome shotgun (WGS) entry which is preliminary data.</text>
</comment>
<dbReference type="EMBL" id="BSYO01000018">
    <property type="protein sequence ID" value="GMH17543.1"/>
    <property type="molecule type" value="Genomic_DNA"/>
</dbReference>
<protein>
    <submittedName>
        <fullName evidence="2">Uncharacterized protein</fullName>
    </submittedName>
</protein>
<organism evidence="2 3">
    <name type="scientific">Nepenthes gracilis</name>
    <name type="common">Slender pitcher plant</name>
    <dbReference type="NCBI Taxonomy" id="150966"/>
    <lineage>
        <taxon>Eukaryota</taxon>
        <taxon>Viridiplantae</taxon>
        <taxon>Streptophyta</taxon>
        <taxon>Embryophyta</taxon>
        <taxon>Tracheophyta</taxon>
        <taxon>Spermatophyta</taxon>
        <taxon>Magnoliopsida</taxon>
        <taxon>eudicotyledons</taxon>
        <taxon>Gunneridae</taxon>
        <taxon>Pentapetalae</taxon>
        <taxon>Caryophyllales</taxon>
        <taxon>Nepenthaceae</taxon>
        <taxon>Nepenthes</taxon>
    </lineage>
</organism>
<feature type="region of interest" description="Disordered" evidence="1">
    <location>
        <begin position="63"/>
        <end position="107"/>
    </location>
</feature>